<dbReference type="EMBL" id="JADNYJ010000005">
    <property type="protein sequence ID" value="KAF8911047.1"/>
    <property type="molecule type" value="Genomic_DNA"/>
</dbReference>
<dbReference type="Proteomes" id="UP000724874">
    <property type="component" value="Unassembled WGS sequence"/>
</dbReference>
<evidence type="ECO:0000313" key="2">
    <source>
        <dbReference type="Proteomes" id="UP000724874"/>
    </source>
</evidence>
<name>A0A9P5NWL0_GYMJU</name>
<gene>
    <name evidence="1" type="ORF">CPB84DRAFT_1763221</name>
</gene>
<protein>
    <submittedName>
        <fullName evidence="1">Uncharacterized protein</fullName>
    </submittedName>
</protein>
<dbReference type="OrthoDB" id="2885496at2759"/>
<accession>A0A9P5NWL0</accession>
<reference evidence="1" key="1">
    <citation type="submission" date="2020-11" db="EMBL/GenBank/DDBJ databases">
        <authorList>
            <consortium name="DOE Joint Genome Institute"/>
            <person name="Ahrendt S."/>
            <person name="Riley R."/>
            <person name="Andreopoulos W."/>
            <person name="LaButti K."/>
            <person name="Pangilinan J."/>
            <person name="Ruiz-duenas F.J."/>
            <person name="Barrasa J.M."/>
            <person name="Sanchez-Garcia M."/>
            <person name="Camarero S."/>
            <person name="Miyauchi S."/>
            <person name="Serrano A."/>
            <person name="Linde D."/>
            <person name="Babiker R."/>
            <person name="Drula E."/>
            <person name="Ayuso-Fernandez I."/>
            <person name="Pacheco R."/>
            <person name="Padilla G."/>
            <person name="Ferreira P."/>
            <person name="Barriuso J."/>
            <person name="Kellner H."/>
            <person name="Castanera R."/>
            <person name="Alfaro M."/>
            <person name="Ramirez L."/>
            <person name="Pisabarro A.G."/>
            <person name="Kuo A."/>
            <person name="Tritt A."/>
            <person name="Lipzen A."/>
            <person name="He G."/>
            <person name="Yan M."/>
            <person name="Ng V."/>
            <person name="Cullen D."/>
            <person name="Martin F."/>
            <person name="Rosso M.-N."/>
            <person name="Henrissat B."/>
            <person name="Hibbett D."/>
            <person name="Martinez A.T."/>
            <person name="Grigoriev I.V."/>
        </authorList>
    </citation>
    <scope>NUCLEOTIDE SEQUENCE</scope>
    <source>
        <strain evidence="1">AH 44721</strain>
    </source>
</reference>
<keyword evidence="2" id="KW-1185">Reference proteome</keyword>
<organism evidence="1 2">
    <name type="scientific">Gymnopilus junonius</name>
    <name type="common">Spectacular rustgill mushroom</name>
    <name type="synonym">Gymnopilus spectabilis subsp. junonius</name>
    <dbReference type="NCBI Taxonomy" id="109634"/>
    <lineage>
        <taxon>Eukaryota</taxon>
        <taxon>Fungi</taxon>
        <taxon>Dikarya</taxon>
        <taxon>Basidiomycota</taxon>
        <taxon>Agaricomycotina</taxon>
        <taxon>Agaricomycetes</taxon>
        <taxon>Agaricomycetidae</taxon>
        <taxon>Agaricales</taxon>
        <taxon>Agaricineae</taxon>
        <taxon>Hymenogastraceae</taxon>
        <taxon>Gymnopilus</taxon>
    </lineage>
</organism>
<dbReference type="AlphaFoldDB" id="A0A9P5NWL0"/>
<evidence type="ECO:0000313" key="1">
    <source>
        <dbReference type="EMBL" id="KAF8911047.1"/>
    </source>
</evidence>
<proteinExistence type="predicted"/>
<comment type="caution">
    <text evidence="1">The sequence shown here is derived from an EMBL/GenBank/DDBJ whole genome shotgun (WGS) entry which is preliminary data.</text>
</comment>
<sequence>MTKVIGFDPTWEQIRFKYVQLYYRSRFTYSRTHVFQPGHIAYGQGSIEAVFYSRLFEMGFKLLPREMPSGGDVPKRYCIVNRHIEGQKYEVFLLTTFGGAKNEVQLSPMGRYFGMPMGSTQWVDDTPGLATIPPLFGREKASFAFVIPTISVIERPNLPTLTRLPYGELQRLRKFSHLKLQALPDVQAELRRAMRNQLYKREAPVSYVDDFKPLPMEKMNSIVLEEDDLEDNYYLRSTFSPSTPKRIRMPIRNDIKWPLQYFYQDINGSKSLIHRPHTLLRLAPIPRPYYAPCLPISVKKFKQLIR</sequence>